<evidence type="ECO:0000313" key="1">
    <source>
        <dbReference type="EMBL" id="MBF4436346.1"/>
    </source>
</evidence>
<name>A0AAW4BEY4_VIBAN</name>
<evidence type="ECO:0000313" key="2">
    <source>
        <dbReference type="Proteomes" id="UP000786185"/>
    </source>
</evidence>
<organism evidence="1 2">
    <name type="scientific">Vibrio anguillarum</name>
    <name type="common">Listonella anguillarum</name>
    <dbReference type="NCBI Taxonomy" id="55601"/>
    <lineage>
        <taxon>Bacteria</taxon>
        <taxon>Pseudomonadati</taxon>
        <taxon>Pseudomonadota</taxon>
        <taxon>Gammaproteobacteria</taxon>
        <taxon>Vibrionales</taxon>
        <taxon>Vibrionaceae</taxon>
        <taxon>Vibrio</taxon>
    </lineage>
</organism>
<dbReference type="EMBL" id="SCLC01000074">
    <property type="protein sequence ID" value="MBF4436346.1"/>
    <property type="molecule type" value="Genomic_DNA"/>
</dbReference>
<sequence length="142" mass="16362">MDWFELISAAGAGAVTIKLLDIVWMQRVIRESEKKKWLREKRLAAYSKLTSEVLSLGREFQTREDVFKGYALAAEAMLLADNKRLAERIESHFTMISNLYKETTRDSFDPLKKSESELEGAYLLVINDSRSLAEELRKSLNK</sequence>
<reference evidence="1" key="1">
    <citation type="journal article" date="2021" name="PeerJ">
        <title>Analysis of 44 Vibrio anguillarum genomes reveals high genetic diversity.</title>
        <authorList>
            <person name="Hansen M.J."/>
            <person name="Dalsgaard I."/>
        </authorList>
    </citation>
    <scope>NUCLEOTIDE SEQUENCE</scope>
    <source>
        <strain evidence="1">850617-1/1</strain>
    </source>
</reference>
<protein>
    <submittedName>
        <fullName evidence="1">Uncharacterized protein</fullName>
    </submittedName>
</protein>
<accession>A0AAW4BEY4</accession>
<proteinExistence type="predicted"/>
<dbReference type="AlphaFoldDB" id="A0AAW4BEY4"/>
<dbReference type="Proteomes" id="UP000786185">
    <property type="component" value="Unassembled WGS sequence"/>
</dbReference>
<comment type="caution">
    <text evidence="1">The sequence shown here is derived from an EMBL/GenBank/DDBJ whole genome shotgun (WGS) entry which is preliminary data.</text>
</comment>
<gene>
    <name evidence="1" type="ORF">ERJ77_17855</name>
</gene>